<dbReference type="EMBL" id="BSPL01000023">
    <property type="protein sequence ID" value="GLS72753.1"/>
    <property type="molecule type" value="Genomic_DNA"/>
</dbReference>
<feature type="domain" description="DNA topoisomerase type IA zn finger" evidence="2">
    <location>
        <begin position="408"/>
        <end position="442"/>
    </location>
</feature>
<accession>A0AA37TR55</accession>
<dbReference type="GO" id="GO:0003916">
    <property type="term" value="F:DNA topoisomerase activity"/>
    <property type="evidence" value="ECO:0007669"/>
    <property type="project" value="InterPro"/>
</dbReference>
<comment type="caution">
    <text evidence="3">The sequence shown here is derived from an EMBL/GenBank/DDBJ whole genome shotgun (WGS) entry which is preliminary data.</text>
</comment>
<evidence type="ECO:0000313" key="4">
    <source>
        <dbReference type="Proteomes" id="UP001157440"/>
    </source>
</evidence>
<dbReference type="GO" id="GO:0006265">
    <property type="term" value="P:DNA topological change"/>
    <property type="evidence" value="ECO:0007669"/>
    <property type="project" value="InterPro"/>
</dbReference>
<dbReference type="GO" id="GO:0005694">
    <property type="term" value="C:chromosome"/>
    <property type="evidence" value="ECO:0007669"/>
    <property type="project" value="InterPro"/>
</dbReference>
<evidence type="ECO:0000259" key="2">
    <source>
        <dbReference type="Pfam" id="PF01396"/>
    </source>
</evidence>
<dbReference type="SUPFAM" id="SSF57783">
    <property type="entry name" value="Zinc beta-ribbon"/>
    <property type="match status" value="1"/>
</dbReference>
<organism evidence="3 4">
    <name type="scientific">Methylobacterium tardum</name>
    <dbReference type="NCBI Taxonomy" id="374432"/>
    <lineage>
        <taxon>Bacteria</taxon>
        <taxon>Pseudomonadati</taxon>
        <taxon>Pseudomonadota</taxon>
        <taxon>Alphaproteobacteria</taxon>
        <taxon>Hyphomicrobiales</taxon>
        <taxon>Methylobacteriaceae</taxon>
        <taxon>Methylobacterium</taxon>
    </lineage>
</organism>
<dbReference type="InterPro" id="IPR006439">
    <property type="entry name" value="HAD-SF_hydro_IA"/>
</dbReference>
<dbReference type="Pfam" id="PF01396">
    <property type="entry name" value="Zn_ribbon_Top1"/>
    <property type="match status" value="1"/>
</dbReference>
<dbReference type="SUPFAM" id="SSF53271">
    <property type="entry name" value="PRTase-like"/>
    <property type="match status" value="1"/>
</dbReference>
<reference evidence="4" key="1">
    <citation type="journal article" date="2019" name="Int. J. Syst. Evol. Microbiol.">
        <title>The Global Catalogue of Microorganisms (GCM) 10K type strain sequencing project: providing services to taxonomists for standard genome sequencing and annotation.</title>
        <authorList>
            <consortium name="The Broad Institute Genomics Platform"/>
            <consortium name="The Broad Institute Genome Sequencing Center for Infectious Disease"/>
            <person name="Wu L."/>
            <person name="Ma J."/>
        </authorList>
    </citation>
    <scope>NUCLEOTIDE SEQUENCE [LARGE SCALE GENOMIC DNA]</scope>
    <source>
        <strain evidence="4">NBRC 103632</strain>
    </source>
</reference>
<evidence type="ECO:0000313" key="3">
    <source>
        <dbReference type="EMBL" id="GLS72753.1"/>
    </source>
</evidence>
<dbReference type="PANTHER" id="PTHR47505">
    <property type="entry name" value="DNA UTILIZATION PROTEIN YHGH"/>
    <property type="match status" value="1"/>
</dbReference>
<dbReference type="Gene3D" id="3.40.50.2020">
    <property type="match status" value="1"/>
</dbReference>
<dbReference type="NCBIfam" id="TIGR01549">
    <property type="entry name" value="HAD-SF-IA-v1"/>
    <property type="match status" value="1"/>
</dbReference>
<gene>
    <name evidence="3" type="ORF">GCM10007890_47680</name>
</gene>
<dbReference type="GO" id="GO:0003677">
    <property type="term" value="F:DNA binding"/>
    <property type="evidence" value="ECO:0007669"/>
    <property type="project" value="InterPro"/>
</dbReference>
<name>A0AA37TR55_9HYPH</name>
<proteinExistence type="inferred from homology"/>
<dbReference type="InterPro" id="IPR036412">
    <property type="entry name" value="HAD-like_sf"/>
</dbReference>
<dbReference type="InterPro" id="IPR000836">
    <property type="entry name" value="PRTase_dom"/>
</dbReference>
<dbReference type="InterPro" id="IPR013498">
    <property type="entry name" value="Topo_IA_Znf"/>
</dbReference>
<dbReference type="CDD" id="cd06223">
    <property type="entry name" value="PRTases_typeI"/>
    <property type="match status" value="1"/>
</dbReference>
<keyword evidence="4" id="KW-1185">Reference proteome</keyword>
<dbReference type="InterPro" id="IPR051910">
    <property type="entry name" value="ComF/GntX_DNA_util-trans"/>
</dbReference>
<dbReference type="InterPro" id="IPR023214">
    <property type="entry name" value="HAD_sf"/>
</dbReference>
<dbReference type="Proteomes" id="UP001157440">
    <property type="component" value="Unassembled WGS sequence"/>
</dbReference>
<dbReference type="InterPro" id="IPR041492">
    <property type="entry name" value="HAD_2"/>
</dbReference>
<dbReference type="AlphaFoldDB" id="A0AA37TR55"/>
<comment type="similarity">
    <text evidence="1">Belongs to the ComF/GntX family.</text>
</comment>
<evidence type="ECO:0000256" key="1">
    <source>
        <dbReference type="ARBA" id="ARBA00008007"/>
    </source>
</evidence>
<dbReference type="SUPFAM" id="SSF56784">
    <property type="entry name" value="HAD-like"/>
    <property type="match status" value="1"/>
</dbReference>
<sequence>MRVAPGCPTARDAWPPPRGVSLARMAGGPADAMTKTFLFDLDMTLVDTSALATLRKTQQWHLVAANMHLVRAFRALPGGVAPHEMPAALSMAGHRVGIVTSSPRPYAEEITRLFRIPYDVLVCYEDTADHKPDPAPLLEALSRLGVAAGADVHYVGDDVGDVEASYHAGIVSVGVGWSPTSPFEFSSAAPDIFVGRPSTLLRTDRLGSLPYVGESLAAGRPYYGHWGSILRCDDGPGVYALGRYFTTSDPRHAGSRLSEAVLRLKEDDGPAEALGRALGKAVDRLDWTPDIVVPVPPKPSQARNRFAALLGVAAQHMPDEVEVERDGLRCTREVEGYKALGPLERREAVKGAFESEFTWGRAKILLVDDVYTTGGTTAACAEALLGDGASEVRIMALAKDQRTFARKVCPACGRTMRVRISGVGVKFWGCSGYPDACRNTEDL</sequence>
<dbReference type="InterPro" id="IPR029057">
    <property type="entry name" value="PRTase-like"/>
</dbReference>
<dbReference type="PANTHER" id="PTHR47505:SF1">
    <property type="entry name" value="DNA UTILIZATION PROTEIN YHGH"/>
    <property type="match status" value="1"/>
</dbReference>
<dbReference type="Pfam" id="PF13419">
    <property type="entry name" value="HAD_2"/>
    <property type="match status" value="1"/>
</dbReference>
<protein>
    <recommendedName>
        <fullName evidence="2">DNA topoisomerase type IA zn finger domain-containing protein</fullName>
    </recommendedName>
</protein>
<dbReference type="Gene3D" id="3.40.50.1000">
    <property type="entry name" value="HAD superfamily/HAD-like"/>
    <property type="match status" value="1"/>
</dbReference>